<organism evidence="2 3">
    <name type="scientific">Pseudomonas syringae</name>
    <dbReference type="NCBI Taxonomy" id="317"/>
    <lineage>
        <taxon>Bacteria</taxon>
        <taxon>Pseudomonadati</taxon>
        <taxon>Pseudomonadota</taxon>
        <taxon>Gammaproteobacteria</taxon>
        <taxon>Pseudomonadales</taxon>
        <taxon>Pseudomonadaceae</taxon>
        <taxon>Pseudomonas</taxon>
    </lineage>
</organism>
<feature type="transmembrane region" description="Helical" evidence="1">
    <location>
        <begin position="17"/>
        <end position="35"/>
    </location>
</feature>
<dbReference type="Proteomes" id="UP000028643">
    <property type="component" value="Unassembled WGS sequence"/>
</dbReference>
<comment type="caution">
    <text evidence="2">The sequence shown here is derived from an EMBL/GenBank/DDBJ whole genome shotgun (WGS) entry which is preliminary data.</text>
</comment>
<reference evidence="2 3" key="1">
    <citation type="submission" date="2014-07" db="EMBL/GenBank/DDBJ databases">
        <title>Draft Genome Sequences of Environmental Pseudomonas syringae strains.</title>
        <authorList>
            <person name="Baltrus D.A."/>
            <person name="Berge O."/>
            <person name="Morris C."/>
        </authorList>
    </citation>
    <scope>NUCLEOTIDE SEQUENCE [LARGE SCALE GENOMIC DNA]</scope>
    <source>
        <strain evidence="2 3">CEB003</strain>
    </source>
</reference>
<accession>A0A085VAX8</accession>
<dbReference type="InterPro" id="IPR009883">
    <property type="entry name" value="YgfX"/>
</dbReference>
<dbReference type="PATRIC" id="fig|317.174.peg.1881"/>
<dbReference type="AlphaFoldDB" id="A0A085VAX8"/>
<keyword evidence="1" id="KW-1133">Transmembrane helix</keyword>
<keyword evidence="1" id="KW-0812">Transmembrane</keyword>
<dbReference type="EMBL" id="JPQT01000097">
    <property type="protein sequence ID" value="KFE52591.1"/>
    <property type="molecule type" value="Genomic_DNA"/>
</dbReference>
<name>A0A085VAX8_PSESX</name>
<sequence>MSSLPDRFECRWQPSRWLLAAYLSAQLLALTSLYLLDIPTWALLGGVVLCAAHACWIIPRRILLGSPRAFTALRRNAEGWQLWNRRDGWQAVQLRRDSMALPLLVVLRFRLAGKGGSGARWVCGLCIPRDAMAPDEHRRLRVRLKFSRRRWAAPE</sequence>
<gene>
    <name evidence="2" type="ORF">IV02_09200</name>
</gene>
<evidence type="ECO:0000313" key="3">
    <source>
        <dbReference type="Proteomes" id="UP000028643"/>
    </source>
</evidence>
<evidence type="ECO:0000313" key="2">
    <source>
        <dbReference type="EMBL" id="KFE52591.1"/>
    </source>
</evidence>
<proteinExistence type="predicted"/>
<dbReference type="RefSeq" id="WP_047573958.1">
    <property type="nucleotide sequence ID" value="NZ_JPQT01000097.1"/>
</dbReference>
<feature type="transmembrane region" description="Helical" evidence="1">
    <location>
        <begin position="41"/>
        <end position="58"/>
    </location>
</feature>
<protein>
    <recommendedName>
        <fullName evidence="4">Toxin CptA</fullName>
    </recommendedName>
</protein>
<evidence type="ECO:0000256" key="1">
    <source>
        <dbReference type="SAM" id="Phobius"/>
    </source>
</evidence>
<keyword evidence="1" id="KW-0472">Membrane</keyword>
<evidence type="ECO:0008006" key="4">
    <source>
        <dbReference type="Google" id="ProtNLM"/>
    </source>
</evidence>
<dbReference type="Pfam" id="PF07254">
    <property type="entry name" value="Cpta_toxin"/>
    <property type="match status" value="1"/>
</dbReference>